<protein>
    <recommendedName>
        <fullName evidence="6">C1q domain-containing protein</fullName>
    </recommendedName>
</protein>
<dbReference type="GO" id="GO:0005576">
    <property type="term" value="C:extracellular region"/>
    <property type="evidence" value="ECO:0007669"/>
    <property type="project" value="UniProtKB-SubCell"/>
</dbReference>
<evidence type="ECO:0000256" key="4">
    <source>
        <dbReference type="SAM" id="Coils"/>
    </source>
</evidence>
<keyword evidence="8" id="KW-1185">Reference proteome</keyword>
<evidence type="ECO:0000256" key="2">
    <source>
        <dbReference type="ARBA" id="ARBA00022525"/>
    </source>
</evidence>
<dbReference type="PROSITE" id="PS50871">
    <property type="entry name" value="C1Q"/>
    <property type="match status" value="1"/>
</dbReference>
<evidence type="ECO:0000313" key="8">
    <source>
        <dbReference type="Proteomes" id="UP000261600"/>
    </source>
</evidence>
<dbReference type="SMART" id="SM00110">
    <property type="entry name" value="C1Q"/>
    <property type="match status" value="1"/>
</dbReference>
<keyword evidence="2" id="KW-0964">Secreted</keyword>
<evidence type="ECO:0000259" key="6">
    <source>
        <dbReference type="PROSITE" id="PS50871"/>
    </source>
</evidence>
<dbReference type="InterPro" id="IPR001073">
    <property type="entry name" value="C1q_dom"/>
</dbReference>
<feature type="domain" description="C1q" evidence="6">
    <location>
        <begin position="94"/>
        <end position="229"/>
    </location>
</feature>
<evidence type="ECO:0000313" key="7">
    <source>
        <dbReference type="Ensembl" id="ENSMALP00000031533.1"/>
    </source>
</evidence>
<proteinExistence type="predicted"/>
<keyword evidence="3" id="KW-0732">Signal</keyword>
<feature type="coiled-coil region" evidence="4">
    <location>
        <begin position="59"/>
        <end position="93"/>
    </location>
</feature>
<evidence type="ECO:0000256" key="3">
    <source>
        <dbReference type="ARBA" id="ARBA00022729"/>
    </source>
</evidence>
<dbReference type="Gene3D" id="2.60.120.40">
    <property type="match status" value="1"/>
</dbReference>
<name>A0A3Q3KP20_MONAL</name>
<dbReference type="Pfam" id="PF00386">
    <property type="entry name" value="C1q"/>
    <property type="match status" value="1"/>
</dbReference>
<dbReference type="PANTHER" id="PTHR22923:SF102">
    <property type="entry name" value="CEREBELLIN 13-RELATED"/>
    <property type="match status" value="1"/>
</dbReference>
<feature type="region of interest" description="Disordered" evidence="5">
    <location>
        <begin position="27"/>
        <end position="47"/>
    </location>
</feature>
<keyword evidence="4" id="KW-0175">Coiled coil</keyword>
<reference evidence="7" key="2">
    <citation type="submission" date="2025-09" db="UniProtKB">
        <authorList>
            <consortium name="Ensembl"/>
        </authorList>
    </citation>
    <scope>IDENTIFICATION</scope>
</reference>
<reference evidence="7" key="1">
    <citation type="submission" date="2025-08" db="UniProtKB">
        <authorList>
            <consortium name="Ensembl"/>
        </authorList>
    </citation>
    <scope>IDENTIFICATION</scope>
</reference>
<dbReference type="SUPFAM" id="SSF49842">
    <property type="entry name" value="TNF-like"/>
    <property type="match status" value="1"/>
</dbReference>
<accession>A0A3Q3KP20</accession>
<evidence type="ECO:0000256" key="5">
    <source>
        <dbReference type="SAM" id="MobiDB-lite"/>
    </source>
</evidence>
<dbReference type="Ensembl" id="ENSMALT00000032083.1">
    <property type="protein sequence ID" value="ENSMALP00000031533.1"/>
    <property type="gene ID" value="ENSMALG00000021762.1"/>
</dbReference>
<dbReference type="PRINTS" id="PR00007">
    <property type="entry name" value="COMPLEMNTC1Q"/>
</dbReference>
<dbReference type="InterPro" id="IPR008983">
    <property type="entry name" value="Tumour_necrosis_fac-like_dom"/>
</dbReference>
<dbReference type="InterPro" id="IPR050822">
    <property type="entry name" value="Cerebellin_Synaptic_Org"/>
</dbReference>
<dbReference type="AlphaFoldDB" id="A0A3Q3KP20"/>
<organism evidence="7 8">
    <name type="scientific">Monopterus albus</name>
    <name type="common">Swamp eel</name>
    <dbReference type="NCBI Taxonomy" id="43700"/>
    <lineage>
        <taxon>Eukaryota</taxon>
        <taxon>Metazoa</taxon>
        <taxon>Chordata</taxon>
        <taxon>Craniata</taxon>
        <taxon>Vertebrata</taxon>
        <taxon>Euteleostomi</taxon>
        <taxon>Actinopterygii</taxon>
        <taxon>Neopterygii</taxon>
        <taxon>Teleostei</taxon>
        <taxon>Neoteleostei</taxon>
        <taxon>Acanthomorphata</taxon>
        <taxon>Anabantaria</taxon>
        <taxon>Synbranchiformes</taxon>
        <taxon>Synbranchidae</taxon>
        <taxon>Monopterus</taxon>
    </lineage>
</organism>
<dbReference type="PANTHER" id="PTHR22923">
    <property type="entry name" value="CEREBELLIN-RELATED"/>
    <property type="match status" value="1"/>
</dbReference>
<evidence type="ECO:0000256" key="1">
    <source>
        <dbReference type="ARBA" id="ARBA00004613"/>
    </source>
</evidence>
<sequence>MLLPCYLCRAQKHSRNNDALLQAPYVESEEEMAVTQKPGTETEGGKEELELHSDIWAELRNLRDMVVEQKVELRHLTTRVAAAESQVEALQKEHIVSKVAFSASLLDSGEGNTSGSFVPLIYRNVFTNIGNHYNPNTGYFTAPVRGAYYFRFTGHVANIDSTMFLRLVKNGQSMVIIGDRPTTSTDDNASNGVVLQLEVADVVSVQISGDVWDDQYHRTTFTGFLLFPL</sequence>
<dbReference type="Proteomes" id="UP000261600">
    <property type="component" value="Unplaced"/>
</dbReference>
<comment type="subcellular location">
    <subcellularLocation>
        <location evidence="1">Secreted</location>
    </subcellularLocation>
</comment>